<comment type="caution">
    <text evidence="5">The sequence shown here is derived from an EMBL/GenBank/DDBJ whole genome shotgun (WGS) entry which is preliminary data.</text>
</comment>
<dbReference type="EMBL" id="LUCV01000004">
    <property type="protein sequence ID" value="OAI94755.1"/>
    <property type="molecule type" value="Genomic_DNA"/>
</dbReference>
<feature type="chain" id="PRO_5008073986" description="Photosynthesis system II assembly factor Ycf48/Hcf136-like domain-containing protein" evidence="3">
    <location>
        <begin position="23"/>
        <end position="353"/>
    </location>
</feature>
<dbReference type="InterPro" id="IPR015943">
    <property type="entry name" value="WD40/YVTN_repeat-like_dom_sf"/>
</dbReference>
<dbReference type="Gene3D" id="2.130.10.10">
    <property type="entry name" value="YVTN repeat-like/Quinoprotein amine dehydrogenase"/>
    <property type="match status" value="2"/>
</dbReference>
<dbReference type="PANTHER" id="PTHR47199">
    <property type="entry name" value="PHOTOSYSTEM II STABILITY/ASSEMBLY FACTOR HCF136, CHLOROPLASTIC"/>
    <property type="match status" value="1"/>
</dbReference>
<sequence length="353" mass="37559">MKSLTRGLALSVALCATLDAMAFTDPLDQPARLSERAVRSALYGLAASASTHIVAVGPRGHILHSDDGGDHFLQSEVPLSSDLVSVCLVNGTLAWAVGHDGVILHSTDGGSTWTRQLDGRQLGPLAVEHYARLPATTPGLDRAREYAAALAADGPTKPLFDIYFEDATHGWAVGAYNLILHTEDGGQHWVPWMERTENPDEYSLHAIRNIAGQIYVAGEFGLLLRLERDSQRFVKLQTPYTGSFFGITGDQASLVVYGLRGNAWASNDQGSTWRQLQTHTANAINAGTLLADGRLALATSAGELLVGDLQGGSLQLQPRSPATPVYGLSPTASGLLTVGPDGVKRLSLEHAPL</sequence>
<feature type="domain" description="Photosynthesis system II assembly factor Ycf48/Hcf136-like" evidence="4">
    <location>
        <begin position="158"/>
        <end position="296"/>
    </location>
</feature>
<dbReference type="InterPro" id="IPR028203">
    <property type="entry name" value="PSII_CF48-like_dom"/>
</dbReference>
<protein>
    <recommendedName>
        <fullName evidence="4">Photosynthesis system II assembly factor Ycf48/Hcf136-like domain-containing protein</fullName>
    </recommendedName>
</protein>
<evidence type="ECO:0000313" key="6">
    <source>
        <dbReference type="Proteomes" id="UP000077752"/>
    </source>
</evidence>
<evidence type="ECO:0000259" key="4">
    <source>
        <dbReference type="Pfam" id="PF14870"/>
    </source>
</evidence>
<dbReference type="SUPFAM" id="SSF50939">
    <property type="entry name" value="Sialidases"/>
    <property type="match status" value="1"/>
</dbReference>
<dbReference type="PANTHER" id="PTHR47199:SF2">
    <property type="entry name" value="PHOTOSYSTEM II STABILITY_ASSEMBLY FACTOR HCF136, CHLOROPLASTIC"/>
    <property type="match status" value="1"/>
</dbReference>
<accession>A0A177SUY1</accession>
<keyword evidence="3" id="KW-0732">Signal</keyword>
<feature type="signal peptide" evidence="3">
    <location>
        <begin position="1"/>
        <end position="22"/>
    </location>
</feature>
<evidence type="ECO:0000256" key="2">
    <source>
        <dbReference type="ARBA" id="ARBA00023276"/>
    </source>
</evidence>
<dbReference type="Proteomes" id="UP000077752">
    <property type="component" value="Unassembled WGS sequence"/>
</dbReference>
<dbReference type="GO" id="GO:0009523">
    <property type="term" value="C:photosystem II"/>
    <property type="evidence" value="ECO:0007669"/>
    <property type="project" value="UniProtKB-KW"/>
</dbReference>
<gene>
    <name evidence="5" type="ORF">AYO28_06915</name>
</gene>
<keyword evidence="2" id="KW-0604">Photosystem II</keyword>
<dbReference type="GO" id="GO:0015979">
    <property type="term" value="P:photosynthesis"/>
    <property type="evidence" value="ECO:0007669"/>
    <property type="project" value="UniProtKB-KW"/>
</dbReference>
<keyword evidence="1" id="KW-0602">Photosynthesis</keyword>
<evidence type="ECO:0000313" key="5">
    <source>
        <dbReference type="EMBL" id="OAI94755.1"/>
    </source>
</evidence>
<dbReference type="Pfam" id="PF14870">
    <property type="entry name" value="PSII_BNR"/>
    <property type="match status" value="2"/>
</dbReference>
<evidence type="ECO:0000256" key="1">
    <source>
        <dbReference type="ARBA" id="ARBA00022531"/>
    </source>
</evidence>
<proteinExistence type="predicted"/>
<dbReference type="RefSeq" id="WP_064301327.1">
    <property type="nucleotide sequence ID" value="NZ_LUCV01000004.1"/>
</dbReference>
<dbReference type="InterPro" id="IPR036278">
    <property type="entry name" value="Sialidase_sf"/>
</dbReference>
<dbReference type="AlphaFoldDB" id="A0A177SUY1"/>
<reference evidence="5 6" key="1">
    <citation type="submission" date="2016-03" db="EMBL/GenBank/DDBJ databases">
        <title>Draft Genome Assembly of Pseudomonas putida strain CBF10-2.</title>
        <authorList>
            <person name="Iyer R.S."/>
            <person name="Damania A."/>
        </authorList>
    </citation>
    <scope>NUCLEOTIDE SEQUENCE [LARGE SCALE GENOMIC DNA]</scope>
    <source>
        <strain evidence="5 6">CBF10-2</strain>
    </source>
</reference>
<feature type="domain" description="Photosynthesis system II assembly factor Ycf48/Hcf136-like" evidence="4">
    <location>
        <begin position="39"/>
        <end position="116"/>
    </location>
</feature>
<organism evidence="5 6">
    <name type="scientific">Pseudomonas putida</name>
    <name type="common">Arthrobacter siderocapsulatus</name>
    <dbReference type="NCBI Taxonomy" id="303"/>
    <lineage>
        <taxon>Bacteria</taxon>
        <taxon>Pseudomonadati</taxon>
        <taxon>Pseudomonadota</taxon>
        <taxon>Gammaproteobacteria</taxon>
        <taxon>Pseudomonadales</taxon>
        <taxon>Pseudomonadaceae</taxon>
        <taxon>Pseudomonas</taxon>
    </lineage>
</organism>
<evidence type="ECO:0000256" key="3">
    <source>
        <dbReference type="SAM" id="SignalP"/>
    </source>
</evidence>
<name>A0A177SUY1_PSEPU</name>